<evidence type="ECO:0000313" key="2">
    <source>
        <dbReference type="EMBL" id="MBT9809403.1"/>
    </source>
</evidence>
<comment type="caution">
    <text evidence="2">The sequence shown here is derived from an EMBL/GenBank/DDBJ whole genome shotgun (WGS) entry which is preliminary data.</text>
</comment>
<dbReference type="Proteomes" id="UP000708338">
    <property type="component" value="Unassembled WGS sequence"/>
</dbReference>
<dbReference type="PROSITE" id="PS51688">
    <property type="entry name" value="ICA"/>
    <property type="match status" value="1"/>
</dbReference>
<dbReference type="InterPro" id="IPR036388">
    <property type="entry name" value="WH-like_DNA-bd_sf"/>
</dbReference>
<dbReference type="Gene3D" id="1.10.10.10">
    <property type="entry name" value="Winged helix-like DNA-binding domain superfamily/Winged helix DNA-binding domain"/>
    <property type="match status" value="1"/>
</dbReference>
<evidence type="ECO:0000259" key="1">
    <source>
        <dbReference type="PROSITE" id="PS51688"/>
    </source>
</evidence>
<dbReference type="AlphaFoldDB" id="A0AA41FDC7"/>
<accession>A0AA41FDC7</accession>
<dbReference type="InterPro" id="IPR030392">
    <property type="entry name" value="S74_ICA"/>
</dbReference>
<gene>
    <name evidence="2" type="ORF">GPL26_07045</name>
</gene>
<organism evidence="2 3">
    <name type="scientific">Enterocloster citroniae</name>
    <dbReference type="NCBI Taxonomy" id="358743"/>
    <lineage>
        <taxon>Bacteria</taxon>
        <taxon>Bacillati</taxon>
        <taxon>Bacillota</taxon>
        <taxon>Clostridia</taxon>
        <taxon>Lachnospirales</taxon>
        <taxon>Lachnospiraceae</taxon>
        <taxon>Enterocloster</taxon>
    </lineage>
</organism>
<dbReference type="RefSeq" id="WP_215629987.1">
    <property type="nucleotide sequence ID" value="NZ_WQPS01000005.1"/>
</dbReference>
<dbReference type="EMBL" id="WQPS01000005">
    <property type="protein sequence ID" value="MBT9809403.1"/>
    <property type="molecule type" value="Genomic_DNA"/>
</dbReference>
<dbReference type="Pfam" id="PF13884">
    <property type="entry name" value="Peptidase_S74"/>
    <property type="match status" value="1"/>
</dbReference>
<feature type="domain" description="Peptidase S74" evidence="1">
    <location>
        <begin position="219"/>
        <end position="311"/>
    </location>
</feature>
<proteinExistence type="predicted"/>
<protein>
    <submittedName>
        <fullName evidence="2">Tail fiber domain-containing protein</fullName>
    </submittedName>
</protein>
<reference evidence="2" key="1">
    <citation type="journal article" date="2021" name="Gut Microbes">
        <title>A synthetic consortium of 100 gut commensals modulates the composition and function in a colon model of the microbiome of elderly subjects.</title>
        <authorList>
            <person name="Perez M."/>
            <person name="Ntemiri A."/>
            <person name="Tan H."/>
            <person name="Harris H.M.B."/>
            <person name="Roager H.M."/>
            <person name="Ribiere C."/>
            <person name="O'Toole P.W."/>
        </authorList>
    </citation>
    <scope>NUCLEOTIDE SEQUENCE</scope>
    <source>
        <strain evidence="2">MCC335</strain>
    </source>
</reference>
<evidence type="ECO:0000313" key="3">
    <source>
        <dbReference type="Proteomes" id="UP000708338"/>
    </source>
</evidence>
<name>A0AA41FDC7_9FIRM</name>
<sequence>MAVYKPLVLGKDETDINKIMNKLYRFSRDLKFTIANLSIEDNIDNSVLDVLDNRDNKMRQISFSADGLTIDLKDYETGMHTSLEQTSEKISLLVDSGSVVETMLSRMELYGEYITLSTGQVVIQTQNMTLDKNGNATFAGDIIGGSINIGGKFIVDTTGKCYIAGSLTTETLNPPDGIYAEELEIYNDNDVINTVTGNIDCGDAYISEDLTCRRVYQTSDRRRKQDITPISEEAAAEALRAIIPAKYRFRDSQRSGIGCIAQEIYRNAGETLPMAARHEDCLVLPYGSYGAVYARMIQANQRRINVLKQEVKRRKEETSVKL</sequence>